<evidence type="ECO:0000259" key="2">
    <source>
        <dbReference type="Pfam" id="PF14343"/>
    </source>
</evidence>
<dbReference type="GO" id="GO:0006508">
    <property type="term" value="P:proteolysis"/>
    <property type="evidence" value="ECO:0007669"/>
    <property type="project" value="UniProtKB-KW"/>
</dbReference>
<keyword evidence="3" id="KW-0378">Hydrolase</keyword>
<dbReference type="EMBL" id="JBHSWD010000001">
    <property type="protein sequence ID" value="MFC6591105.1"/>
    <property type="molecule type" value="Genomic_DNA"/>
</dbReference>
<dbReference type="Proteomes" id="UP001596297">
    <property type="component" value="Unassembled WGS sequence"/>
</dbReference>
<comment type="caution">
    <text evidence="3">The sequence shown here is derived from an EMBL/GenBank/DDBJ whole genome shotgun (WGS) entry which is preliminary data.</text>
</comment>
<accession>A0ABW1Y9X6</accession>
<reference evidence="4" key="1">
    <citation type="journal article" date="2019" name="Int. J. Syst. Evol. Microbiol.">
        <title>The Global Catalogue of Microorganisms (GCM) 10K type strain sequencing project: providing services to taxonomists for standard genome sequencing and annotation.</title>
        <authorList>
            <consortium name="The Broad Institute Genomics Platform"/>
            <consortium name="The Broad Institute Genome Sequencing Center for Infectious Disease"/>
            <person name="Wu L."/>
            <person name="Ma J."/>
        </authorList>
    </citation>
    <scope>NUCLEOTIDE SEQUENCE [LARGE SCALE GENOMIC DNA]</scope>
    <source>
        <strain evidence="4">CGMCC 1.15772</strain>
    </source>
</reference>
<dbReference type="Pfam" id="PF14343">
    <property type="entry name" value="PrcB_C"/>
    <property type="match status" value="1"/>
</dbReference>
<gene>
    <name evidence="3" type="ORF">ACFP81_03040</name>
</gene>
<name>A0ABW1Y9X6_9DEIO</name>
<evidence type="ECO:0000313" key="4">
    <source>
        <dbReference type="Proteomes" id="UP001596297"/>
    </source>
</evidence>
<keyword evidence="3" id="KW-0645">Protease</keyword>
<feature type="signal peptide" evidence="1">
    <location>
        <begin position="1"/>
        <end position="18"/>
    </location>
</feature>
<keyword evidence="1" id="KW-0732">Signal</keyword>
<protein>
    <submittedName>
        <fullName evidence="3">Protease complex subunit PrcB family protein</fullName>
    </submittedName>
</protein>
<sequence length="352" mass="35807">MKKILLGLGALLLPGCSAVGPSDLSVHEVLLYGQPAERLTWVYGTLGASGKSSVSLGGSALELRPQLPGGPAGSLAVAGQNVYRQPLGGAVPRLAVTRTASGLLSAAGNSYEALYYLDGQNWYRLSGQGSLQATPVSGLNGAGQLTDAEAAAISQALRGQGPVAVAVLPTSQVPDAPLKVEPAAREYRRTALYVTSVTAAPASSTGAAVTPPAPGGAMTLTTLARGTNASTEGATVLVATTQAELDRIYRLAYGNQSPKPTAPRLSSGETAVGLFMGRRSTGGYSVEAVSASVSGSTLRLTVQEKSPGKDMLTTQALTSPWSIVKVAGTFRDVQVVNQSGQPFGRGSGGELR</sequence>
<evidence type="ECO:0000256" key="1">
    <source>
        <dbReference type="SAM" id="SignalP"/>
    </source>
</evidence>
<feature type="chain" id="PRO_5046046570" evidence="1">
    <location>
        <begin position="19"/>
        <end position="352"/>
    </location>
</feature>
<dbReference type="RefSeq" id="WP_380082112.1">
    <property type="nucleotide sequence ID" value="NZ_JBHSWD010000001.1"/>
</dbReference>
<organism evidence="3 4">
    <name type="scientific">Deinococcus lacus</name>
    <dbReference type="NCBI Taxonomy" id="392561"/>
    <lineage>
        <taxon>Bacteria</taxon>
        <taxon>Thermotogati</taxon>
        <taxon>Deinococcota</taxon>
        <taxon>Deinococci</taxon>
        <taxon>Deinococcales</taxon>
        <taxon>Deinococcaceae</taxon>
        <taxon>Deinococcus</taxon>
    </lineage>
</organism>
<feature type="domain" description="PrcB C-terminal" evidence="2">
    <location>
        <begin position="271"/>
        <end position="326"/>
    </location>
</feature>
<evidence type="ECO:0000313" key="3">
    <source>
        <dbReference type="EMBL" id="MFC6591105.1"/>
    </source>
</evidence>
<keyword evidence="4" id="KW-1185">Reference proteome</keyword>
<proteinExistence type="predicted"/>
<dbReference type="GO" id="GO:0008233">
    <property type="term" value="F:peptidase activity"/>
    <property type="evidence" value="ECO:0007669"/>
    <property type="project" value="UniProtKB-KW"/>
</dbReference>
<dbReference type="InterPro" id="IPR025748">
    <property type="entry name" value="PrcB_C_dom"/>
</dbReference>